<dbReference type="Gene3D" id="1.25.10.10">
    <property type="entry name" value="Leucine-rich Repeat Variant"/>
    <property type="match status" value="1"/>
</dbReference>
<dbReference type="EMBL" id="HBEK01012849">
    <property type="protein sequence ID" value="CAD8397057.1"/>
    <property type="molecule type" value="Transcribed_RNA"/>
</dbReference>
<gene>
    <name evidence="1" type="ORF">RMAR0315_LOCUS7045</name>
</gene>
<dbReference type="AlphaFoldDB" id="A0A7S0G229"/>
<name>A0A7S0G229_9RHOD</name>
<dbReference type="PANTHER" id="PTHR21467:SF0">
    <property type="entry name" value="SERINE_THREONINE-PROTEIN PHOSPHATASE 4 REGULATORY SUBUNIT 4"/>
    <property type="match status" value="1"/>
</dbReference>
<organism evidence="1">
    <name type="scientific">Rhodosorus marinus</name>
    <dbReference type="NCBI Taxonomy" id="101924"/>
    <lineage>
        <taxon>Eukaryota</taxon>
        <taxon>Rhodophyta</taxon>
        <taxon>Stylonematophyceae</taxon>
        <taxon>Stylonematales</taxon>
        <taxon>Stylonemataceae</taxon>
        <taxon>Rhodosorus</taxon>
    </lineage>
</organism>
<protein>
    <submittedName>
        <fullName evidence="1">Uncharacterized protein</fullName>
    </submittedName>
</protein>
<accession>A0A7S0G229</accession>
<dbReference type="InterPro" id="IPR016024">
    <property type="entry name" value="ARM-type_fold"/>
</dbReference>
<reference evidence="1" key="1">
    <citation type="submission" date="2021-01" db="EMBL/GenBank/DDBJ databases">
        <authorList>
            <person name="Corre E."/>
            <person name="Pelletier E."/>
            <person name="Niang G."/>
            <person name="Scheremetjew M."/>
            <person name="Finn R."/>
            <person name="Kale V."/>
            <person name="Holt S."/>
            <person name="Cochrane G."/>
            <person name="Meng A."/>
            <person name="Brown T."/>
            <person name="Cohen L."/>
        </authorList>
    </citation>
    <scope>NUCLEOTIDE SEQUENCE</scope>
    <source>
        <strain evidence="1">UTEX LB 2760</strain>
    </source>
</reference>
<dbReference type="InterPro" id="IPR011989">
    <property type="entry name" value="ARM-like"/>
</dbReference>
<dbReference type="SUPFAM" id="SSF48371">
    <property type="entry name" value="ARM repeat"/>
    <property type="match status" value="1"/>
</dbReference>
<dbReference type="PANTHER" id="PTHR21467">
    <property type="entry name" value="PROTEIN PHOSPHATASE 4 REGULATORY SUBUNIT 4 PPP4R4"/>
    <property type="match status" value="1"/>
</dbReference>
<sequence>MQVTNIPVSKEDINRLLQLGHRFSEDRRMENRKAAGRIYGAACTACDRSLTESEIVQRVLKLSYDEDVIVLGTAIEAMVMLAESIGLNTTQGVLWPRILKTTNSGDVRVRCTALRTVASILRNVRDRNVASDAVKLFFRKSVASLLVAEANVIVRDAKEDLRNVPDEIYMTLEVQSEILGELLYTAMDALDPQSTVEVYHAYVSLASCNGPLLRRNVAYNFPGFSMCMSGKYGDLGSLFTLLCHDRDDEVRWKVSAGLHESLKILLKDPMVDNVAAGKCVVALLTDENLAVSGNVVEHLEELIKRFREENLDDHVNNLLTGLSQLEGMLDGSWRLQEIICKQLKNCIPLFDGPTIAGVILPLLWNLTQHGMPPVRESAAETIMHCLRNIDDKDLLNFSVKKFYIRLGSFENPYRIRLNLIDAALEGTRVFSSVFFREFFCQAVVDLAEDPLSNVRLKLARHVPAFMPACGTVPEFESMLRELQKDRDQDVLMAIKSIGNLLDGKVGRWQTPEWIAQDRQKLKEERLFYATE</sequence>
<dbReference type="InterPro" id="IPR039918">
    <property type="entry name" value="PPP4R4"/>
</dbReference>
<proteinExistence type="predicted"/>
<evidence type="ECO:0000313" key="1">
    <source>
        <dbReference type="EMBL" id="CAD8397057.1"/>
    </source>
</evidence>